<dbReference type="CDD" id="cd06661">
    <property type="entry name" value="GGCT_like"/>
    <property type="match status" value="1"/>
</dbReference>
<evidence type="ECO:0000259" key="5">
    <source>
        <dbReference type="Pfam" id="PF06094"/>
    </source>
</evidence>
<sequence length="177" mass="20683">HTHAMPMFPKYLEDNGTEEASRQHQPGSEYPPGDDRRRAFFQRGYCFLYGTLMDPQTLCRVLKLSRPEPVMRRAKVVGYETKLWGPYPALVDGEPLCSVDGMACEIFSRTQLDRLAEYETDKYRLRACLIQLLDDDDETVKTVEGVTSMWDGRHEELREGTFDLREWKKENQLRDLD</sequence>
<reference evidence="6" key="1">
    <citation type="submission" date="2016-12" db="EMBL/GenBank/DDBJ databases">
        <title>The genomes of Aspergillus section Nigri reveals drivers in fungal speciation.</title>
        <authorList>
            <consortium name="DOE Joint Genome Institute"/>
            <person name="Vesth T.C."/>
            <person name="Nybo J."/>
            <person name="Theobald S."/>
            <person name="Brandl J."/>
            <person name="Frisvad J.C."/>
            <person name="Nielsen K.F."/>
            <person name="Lyhne E.K."/>
            <person name="Kogle M.E."/>
            <person name="Kuo A."/>
            <person name="Riley R."/>
            <person name="Clum A."/>
            <person name="Nolan M."/>
            <person name="Lipzen A."/>
            <person name="Salamov A."/>
            <person name="Henrissat B."/>
            <person name="Wiebenga A."/>
            <person name="De vries R.P."/>
            <person name="Grigoriev I.V."/>
            <person name="Mortensen U.H."/>
            <person name="Andersen M.R."/>
            <person name="Baker S.E."/>
        </authorList>
    </citation>
    <scope>NUCLEOTIDE SEQUENCE</scope>
    <source>
        <strain evidence="6">IBT 28561</strain>
    </source>
</reference>
<evidence type="ECO:0000256" key="4">
    <source>
        <dbReference type="SAM" id="MobiDB-lite"/>
    </source>
</evidence>
<organism evidence="6 7">
    <name type="scientific">Aspergillus campestris (strain IBT 28561)</name>
    <dbReference type="NCBI Taxonomy" id="1392248"/>
    <lineage>
        <taxon>Eukaryota</taxon>
        <taxon>Fungi</taxon>
        <taxon>Dikarya</taxon>
        <taxon>Ascomycota</taxon>
        <taxon>Pezizomycotina</taxon>
        <taxon>Eurotiomycetes</taxon>
        <taxon>Eurotiomycetidae</taxon>
        <taxon>Eurotiales</taxon>
        <taxon>Aspergillaceae</taxon>
        <taxon>Aspergillus</taxon>
        <taxon>Aspergillus subgen. Circumdati</taxon>
    </lineage>
</organism>
<feature type="non-terminal residue" evidence="6">
    <location>
        <position position="1"/>
    </location>
</feature>
<comment type="similarity">
    <text evidence="1">Belongs to the gamma-glutamylcyclotransferase family.</text>
</comment>
<dbReference type="PANTHER" id="PTHR31544">
    <property type="entry name" value="AIG2-LIKE PROTEIN D"/>
    <property type="match status" value="1"/>
</dbReference>
<accession>A0A2I1D5I7</accession>
<feature type="region of interest" description="Disordered" evidence="4">
    <location>
        <begin position="16"/>
        <end position="36"/>
    </location>
</feature>
<dbReference type="Pfam" id="PF06094">
    <property type="entry name" value="GGACT"/>
    <property type="match status" value="1"/>
</dbReference>
<dbReference type="RefSeq" id="XP_024693717.1">
    <property type="nucleotide sequence ID" value="XM_024833468.1"/>
</dbReference>
<dbReference type="Proteomes" id="UP000234254">
    <property type="component" value="Unassembled WGS sequence"/>
</dbReference>
<evidence type="ECO:0000313" key="7">
    <source>
        <dbReference type="Proteomes" id="UP000234254"/>
    </source>
</evidence>
<dbReference type="Gene3D" id="3.10.490.10">
    <property type="entry name" value="Gamma-glutamyl cyclotransferase-like"/>
    <property type="match status" value="1"/>
</dbReference>
<dbReference type="InterPro" id="IPR045038">
    <property type="entry name" value="AIG2-like"/>
</dbReference>
<dbReference type="VEuPathDB" id="FungiDB:P168DRAFT_235402"/>
<name>A0A2I1D5I7_ASPC2</name>
<dbReference type="GeneID" id="36540992"/>
<evidence type="ECO:0000256" key="1">
    <source>
        <dbReference type="ARBA" id="ARBA00008861"/>
    </source>
</evidence>
<dbReference type="InterPro" id="IPR009288">
    <property type="entry name" value="AIG2-like_dom"/>
</dbReference>
<dbReference type="AlphaFoldDB" id="A0A2I1D5I7"/>
<dbReference type="InterPro" id="IPR036568">
    <property type="entry name" value="GGCT-like_sf"/>
</dbReference>
<protein>
    <recommendedName>
        <fullName evidence="3">Putative gamma-glutamylcyclotransferase</fullName>
    </recommendedName>
</protein>
<evidence type="ECO:0000313" key="6">
    <source>
        <dbReference type="EMBL" id="PKY05123.1"/>
    </source>
</evidence>
<dbReference type="InterPro" id="IPR013024">
    <property type="entry name" value="GGCT-like"/>
</dbReference>
<dbReference type="OrthoDB" id="3262926at2759"/>
<dbReference type="PANTHER" id="PTHR31544:SF4">
    <property type="entry name" value="GAMMA-GLUTAMYLCYCLOTRANSFERASE-RELATED"/>
    <property type="match status" value="1"/>
</dbReference>
<keyword evidence="2" id="KW-0808">Transferase</keyword>
<comment type="caution">
    <text evidence="6">The sequence shown here is derived from an EMBL/GenBank/DDBJ whole genome shotgun (WGS) entry which is preliminary data.</text>
</comment>
<dbReference type="SUPFAM" id="SSF110857">
    <property type="entry name" value="Gamma-glutamyl cyclotransferase-like"/>
    <property type="match status" value="1"/>
</dbReference>
<feature type="domain" description="Gamma-glutamylcyclotransferase AIG2-like" evidence="5">
    <location>
        <begin position="46"/>
        <end position="167"/>
    </location>
</feature>
<gene>
    <name evidence="6" type="ORF">P168DRAFT_235402</name>
</gene>
<proteinExistence type="inferred from homology"/>
<dbReference type="GO" id="GO:0016740">
    <property type="term" value="F:transferase activity"/>
    <property type="evidence" value="ECO:0007669"/>
    <property type="project" value="UniProtKB-KW"/>
</dbReference>
<evidence type="ECO:0000256" key="2">
    <source>
        <dbReference type="ARBA" id="ARBA00022679"/>
    </source>
</evidence>
<evidence type="ECO:0000256" key="3">
    <source>
        <dbReference type="ARBA" id="ARBA00030602"/>
    </source>
</evidence>
<dbReference type="EMBL" id="MSFM01000005">
    <property type="protein sequence ID" value="PKY05123.1"/>
    <property type="molecule type" value="Genomic_DNA"/>
</dbReference>
<keyword evidence="7" id="KW-1185">Reference proteome</keyword>